<dbReference type="Proteomes" id="UP000035036">
    <property type="component" value="Chromosome"/>
</dbReference>
<name>A0A0B5FTQ2_9BACT</name>
<dbReference type="EMBL" id="CP010311">
    <property type="protein sequence ID" value="AJF07545.1"/>
    <property type="molecule type" value="Genomic_DNA"/>
</dbReference>
<dbReference type="STRING" id="483547.GSUB_14680"/>
<gene>
    <name evidence="1" type="ORF">GSUB_14680</name>
</gene>
<proteinExistence type="predicted"/>
<dbReference type="KEGG" id="gsb:GSUB_14680"/>
<accession>A0A0B5FTQ2</accession>
<evidence type="ECO:0000313" key="1">
    <source>
        <dbReference type="EMBL" id="AJF07545.1"/>
    </source>
</evidence>
<reference evidence="1 2" key="1">
    <citation type="journal article" date="2015" name="Genome Announc.">
        <title>Genomes of Geoalkalibacter ferrihydriticus Z-0531T and Geoalkalibacter subterraneus Red1T, Two Haloalkaliphilic Metal-Reducing Deltaproteobacteria.</title>
        <authorList>
            <person name="Badalamenti J.P."/>
            <person name="Krajmalnik-Brown R."/>
            <person name="Torres C.I."/>
            <person name="Bond D.R."/>
        </authorList>
    </citation>
    <scope>NUCLEOTIDE SEQUENCE [LARGE SCALE GENOMIC DNA]</scope>
    <source>
        <strain evidence="1 2">Red1</strain>
    </source>
</reference>
<evidence type="ECO:0000313" key="2">
    <source>
        <dbReference type="Proteomes" id="UP000035036"/>
    </source>
</evidence>
<sequence>MIFESAHVGFQDLFQSQMSKKKPVANMPLHDKIGRSSQIFNGPVSPVRYLLFDIQHSVDFIPFFSESKGKSMKT</sequence>
<dbReference type="AlphaFoldDB" id="A0A0B5FTQ2"/>
<organism evidence="1 2">
    <name type="scientific">Geoalkalibacter subterraneus</name>
    <dbReference type="NCBI Taxonomy" id="483547"/>
    <lineage>
        <taxon>Bacteria</taxon>
        <taxon>Pseudomonadati</taxon>
        <taxon>Thermodesulfobacteriota</taxon>
        <taxon>Desulfuromonadia</taxon>
        <taxon>Desulfuromonadales</taxon>
        <taxon>Geoalkalibacteraceae</taxon>
        <taxon>Geoalkalibacter</taxon>
    </lineage>
</organism>
<keyword evidence="2" id="KW-1185">Reference proteome</keyword>
<protein>
    <submittedName>
        <fullName evidence="1">Uncharacterized protein</fullName>
    </submittedName>
</protein>
<dbReference type="HOGENOM" id="CLU_2682570_0_0_7"/>